<feature type="transmembrane region" description="Helical" evidence="6">
    <location>
        <begin position="65"/>
        <end position="82"/>
    </location>
</feature>
<feature type="repeat" description="TPR" evidence="5">
    <location>
        <begin position="603"/>
        <end position="636"/>
    </location>
</feature>
<dbReference type="EMBL" id="QZJZ01000007">
    <property type="protein sequence ID" value="RJP61908.1"/>
    <property type="molecule type" value="Genomic_DNA"/>
</dbReference>
<organism evidence="8 9">
    <name type="scientific">Candidatus Auribacter fodinae</name>
    <dbReference type="NCBI Taxonomy" id="2093366"/>
    <lineage>
        <taxon>Bacteria</taxon>
        <taxon>Pseudomonadati</taxon>
        <taxon>Candidatus Auribacterota</taxon>
        <taxon>Candidatus Auribacteria</taxon>
        <taxon>Candidatus Auribacterales</taxon>
        <taxon>Candidatus Auribacteraceae</taxon>
        <taxon>Candidatus Auribacter</taxon>
    </lineage>
</organism>
<feature type="transmembrane region" description="Helical" evidence="6">
    <location>
        <begin position="270"/>
        <end position="288"/>
    </location>
</feature>
<evidence type="ECO:0000256" key="2">
    <source>
        <dbReference type="ARBA" id="ARBA00022692"/>
    </source>
</evidence>
<name>A0A3A4R9N4_9BACT</name>
<feature type="transmembrane region" description="Helical" evidence="6">
    <location>
        <begin position="179"/>
        <end position="203"/>
    </location>
</feature>
<evidence type="ECO:0000256" key="5">
    <source>
        <dbReference type="PROSITE-ProRule" id="PRU00339"/>
    </source>
</evidence>
<feature type="repeat" description="TPR" evidence="5">
    <location>
        <begin position="773"/>
        <end position="806"/>
    </location>
</feature>
<evidence type="ECO:0000313" key="8">
    <source>
        <dbReference type="EMBL" id="RJP61908.1"/>
    </source>
</evidence>
<gene>
    <name evidence="8" type="ORF">C4541_00995</name>
</gene>
<feature type="repeat" description="TPR" evidence="5">
    <location>
        <begin position="848"/>
        <end position="881"/>
    </location>
</feature>
<evidence type="ECO:0000313" key="9">
    <source>
        <dbReference type="Proteomes" id="UP000266426"/>
    </source>
</evidence>
<dbReference type="InterPro" id="IPR019734">
    <property type="entry name" value="TPR_rpt"/>
</dbReference>
<dbReference type="PANTHER" id="PTHR44366">
    <property type="entry name" value="UDP-N-ACETYLGLUCOSAMINE--PEPTIDE N-ACETYLGLUCOSAMINYLTRANSFERASE 110 KDA SUBUNIT"/>
    <property type="match status" value="1"/>
</dbReference>
<dbReference type="PROSITE" id="PS50293">
    <property type="entry name" value="TPR_REGION"/>
    <property type="match status" value="4"/>
</dbReference>
<dbReference type="GO" id="GO:0006493">
    <property type="term" value="P:protein O-linked glycosylation"/>
    <property type="evidence" value="ECO:0007669"/>
    <property type="project" value="InterPro"/>
</dbReference>
<reference evidence="8 9" key="1">
    <citation type="journal article" date="2017" name="ISME J.">
        <title>Energy and carbon metabolisms in a deep terrestrial subsurface fluid microbial community.</title>
        <authorList>
            <person name="Momper L."/>
            <person name="Jungbluth S.P."/>
            <person name="Lee M.D."/>
            <person name="Amend J.P."/>
        </authorList>
    </citation>
    <scope>NUCLEOTIDE SEQUENCE [LARGE SCALE GENOMIC DNA]</scope>
    <source>
        <strain evidence="8">SURF_26</strain>
    </source>
</reference>
<dbReference type="Pfam" id="PF04932">
    <property type="entry name" value="Wzy_C"/>
    <property type="match status" value="1"/>
</dbReference>
<keyword evidence="5" id="KW-0802">TPR repeat</keyword>
<feature type="transmembrane region" description="Helical" evidence="6">
    <location>
        <begin position="152"/>
        <end position="172"/>
    </location>
</feature>
<feature type="repeat" description="TPR" evidence="5">
    <location>
        <begin position="705"/>
        <end position="738"/>
    </location>
</feature>
<keyword evidence="3 6" id="KW-1133">Transmembrane helix</keyword>
<dbReference type="SMART" id="SM00028">
    <property type="entry name" value="TPR"/>
    <property type="match status" value="10"/>
</dbReference>
<dbReference type="InterPro" id="IPR011990">
    <property type="entry name" value="TPR-like_helical_dom_sf"/>
</dbReference>
<feature type="domain" description="O-antigen ligase-related" evidence="7">
    <location>
        <begin position="254"/>
        <end position="426"/>
    </location>
</feature>
<feature type="transmembrane region" description="Helical" evidence="6">
    <location>
        <begin position="505"/>
        <end position="530"/>
    </location>
</feature>
<dbReference type="Pfam" id="PF13414">
    <property type="entry name" value="TPR_11"/>
    <property type="match status" value="1"/>
</dbReference>
<feature type="repeat" description="TPR" evidence="5">
    <location>
        <begin position="882"/>
        <end position="915"/>
    </location>
</feature>
<dbReference type="SUPFAM" id="SSF48452">
    <property type="entry name" value="TPR-like"/>
    <property type="match status" value="2"/>
</dbReference>
<dbReference type="GO" id="GO:0097363">
    <property type="term" value="F:protein O-acetylglucosaminyltransferase activity"/>
    <property type="evidence" value="ECO:0007669"/>
    <property type="project" value="TreeGrafter"/>
</dbReference>
<keyword evidence="2 6" id="KW-0812">Transmembrane</keyword>
<comment type="caution">
    <text evidence="8">The sequence shown here is derived from an EMBL/GenBank/DDBJ whole genome shotgun (WGS) entry which is preliminary data.</text>
</comment>
<feature type="transmembrane region" description="Helical" evidence="6">
    <location>
        <begin position="451"/>
        <end position="470"/>
    </location>
</feature>
<proteinExistence type="predicted"/>
<evidence type="ECO:0000256" key="3">
    <source>
        <dbReference type="ARBA" id="ARBA00022989"/>
    </source>
</evidence>
<accession>A0A3A4R9N4</accession>
<sequence length="971" mass="110656">MEISNKKRKYIKRSAGIKTPEELAGETGLSLNEVKTVLKELGLSAEVSSEPAAKPEQPSLFQEKTFIIFIAALLILVPLFFIPGLYDMYSLPKYGLLIAAFPAAALIFCGIILSRRQFSFIPCIRFPMLPLVLLCMLSVGSMIWAVNRYEAILSISRWIYTILFLFMTVQVIRSQKDIALLSTVITIAGMLVSILGIFQFFGHNIEFIYQAAVPGSTFGNKNFATQFIVGVIPFSIFAAYFYRTKKRSVLFSFSFFVLLFFIFISRTRGAWVATAFGLGTGFVIIPLLTGQDWLRNARRFFRFSFLNRYILPGLVFLLVLSALAIIPSQNSTAKRTVDVREELKSIAQTQRGSAHWRLTAWKNTLYMIKEHPFGIGIGHWQFYYPLFAQKAAVDKDFSEDRQAKRAHNDYLQTAAELGLPGLALLLWFFLNIIYCTLYLSRLKGLQSWNILGISVFSAVTAIMIDAVFNFPLQEGLPPFFLAIISAFAVYAVQSGKEKHTISTEPATKIVVMGAIVVFGFLFIYNTWWAYRFCKADYAFLEGKRFNKGDMFEQSLLPLRESIEYNPHNYRTYSILGRSLNELRKYEESVEVNNKALALHPYYINVMNNLGNALRGVKKVDSAIAIYNRALELFPKFAEAHNNLGIAYKQLGDVERAKKEYLRAIEIDPEYEKAFNNLGNICLAEGKTKEAIEYYEKAVAINPKLSDVYNNLGLAMINTGNNEKALEYLDKCIDLNTRLPDPYNNKGTALKNVGKLDESIVFFKQAIAVSYSYLPAYNNLAQVYTIQKKYVLAAEEYEKITQVDPSLRAFYQKSAEMFLMAYEDEKIPEYVDRAIEILQRGISLFPDFTNLHTVLGKAYLDSGQIDKSLELFQEVLRLAPDKPESYYNMGVACHQNKQYTEALENYKRALEMNPDFIFLHFEIGKIYETLGMYNEAIASIAKFIELWKGEPEYIQRAQNKITALQNKLENTK</sequence>
<dbReference type="Pfam" id="PF13181">
    <property type="entry name" value="TPR_8"/>
    <property type="match status" value="5"/>
</dbReference>
<feature type="transmembrane region" description="Helical" evidence="6">
    <location>
        <begin position="223"/>
        <end position="242"/>
    </location>
</feature>
<dbReference type="InterPro" id="IPR007016">
    <property type="entry name" value="O-antigen_ligase-rel_domated"/>
</dbReference>
<feature type="transmembrane region" description="Helical" evidence="6">
    <location>
        <begin position="94"/>
        <end position="114"/>
    </location>
</feature>
<feature type="transmembrane region" description="Helical" evidence="6">
    <location>
        <begin position="126"/>
        <end position="146"/>
    </location>
</feature>
<keyword evidence="4 6" id="KW-0472">Membrane</keyword>
<feature type="repeat" description="TPR" evidence="5">
    <location>
        <begin position="637"/>
        <end position="670"/>
    </location>
</feature>
<feature type="transmembrane region" description="Helical" evidence="6">
    <location>
        <begin position="417"/>
        <end position="439"/>
    </location>
</feature>
<feature type="transmembrane region" description="Helical" evidence="6">
    <location>
        <begin position="309"/>
        <end position="326"/>
    </location>
</feature>
<feature type="repeat" description="TPR" evidence="5">
    <location>
        <begin position="671"/>
        <end position="704"/>
    </location>
</feature>
<dbReference type="PANTHER" id="PTHR44366:SF1">
    <property type="entry name" value="UDP-N-ACETYLGLUCOSAMINE--PEPTIDE N-ACETYLGLUCOSAMINYLTRANSFERASE 110 KDA SUBUNIT"/>
    <property type="match status" value="1"/>
</dbReference>
<evidence type="ECO:0000256" key="4">
    <source>
        <dbReference type="ARBA" id="ARBA00023136"/>
    </source>
</evidence>
<dbReference type="Gene3D" id="1.25.40.10">
    <property type="entry name" value="Tetratricopeptide repeat domain"/>
    <property type="match status" value="3"/>
</dbReference>
<protein>
    <submittedName>
        <fullName evidence="8">Tetratricopeptide repeat protein</fullName>
    </submittedName>
</protein>
<dbReference type="Pfam" id="PF00515">
    <property type="entry name" value="TPR_1"/>
    <property type="match status" value="2"/>
</dbReference>
<evidence type="ECO:0000256" key="6">
    <source>
        <dbReference type="SAM" id="Phobius"/>
    </source>
</evidence>
<feature type="repeat" description="TPR" evidence="5">
    <location>
        <begin position="569"/>
        <end position="602"/>
    </location>
</feature>
<feature type="transmembrane region" description="Helical" evidence="6">
    <location>
        <begin position="476"/>
        <end position="493"/>
    </location>
</feature>
<dbReference type="Proteomes" id="UP000266426">
    <property type="component" value="Unassembled WGS sequence"/>
</dbReference>
<feature type="transmembrane region" description="Helical" evidence="6">
    <location>
        <begin position="249"/>
        <end position="264"/>
    </location>
</feature>
<dbReference type="GO" id="GO:0016020">
    <property type="term" value="C:membrane"/>
    <property type="evidence" value="ECO:0007669"/>
    <property type="project" value="UniProtKB-SubCell"/>
</dbReference>
<comment type="subcellular location">
    <subcellularLocation>
        <location evidence="1">Membrane</location>
        <topology evidence="1">Multi-pass membrane protein</topology>
    </subcellularLocation>
</comment>
<dbReference type="AlphaFoldDB" id="A0A3A4R9N4"/>
<dbReference type="InterPro" id="IPR037919">
    <property type="entry name" value="OGT"/>
</dbReference>
<evidence type="ECO:0000256" key="1">
    <source>
        <dbReference type="ARBA" id="ARBA00004141"/>
    </source>
</evidence>
<dbReference type="PROSITE" id="PS50005">
    <property type="entry name" value="TPR"/>
    <property type="match status" value="8"/>
</dbReference>
<evidence type="ECO:0000259" key="7">
    <source>
        <dbReference type="Pfam" id="PF04932"/>
    </source>
</evidence>